<dbReference type="KEGG" id="lak:106178993"/>
<evidence type="ECO:0000313" key="12">
    <source>
        <dbReference type="RefSeq" id="XP_013417895.1"/>
    </source>
</evidence>
<dbReference type="GeneID" id="106178993"/>
<dbReference type="Pfam" id="PF00110">
    <property type="entry name" value="wnt"/>
    <property type="match status" value="1"/>
</dbReference>
<dbReference type="OrthoDB" id="5945655at2759"/>
<dbReference type="RefSeq" id="XP_013417895.1">
    <property type="nucleotide sequence ID" value="XM_013562441.2"/>
</dbReference>
<dbReference type="PANTHER" id="PTHR12027:SF102">
    <property type="entry name" value="PROTEIN WNT"/>
    <property type="match status" value="1"/>
</dbReference>
<keyword evidence="7" id="KW-1015">Disulfide bond</keyword>
<evidence type="ECO:0000256" key="9">
    <source>
        <dbReference type="RuleBase" id="RU003500"/>
    </source>
</evidence>
<organism evidence="11 12">
    <name type="scientific">Lingula anatina</name>
    <name type="common">Brachiopod</name>
    <name type="synonym">Lingula unguis</name>
    <dbReference type="NCBI Taxonomy" id="7574"/>
    <lineage>
        <taxon>Eukaryota</taxon>
        <taxon>Metazoa</taxon>
        <taxon>Spiralia</taxon>
        <taxon>Lophotrochozoa</taxon>
        <taxon>Brachiopoda</taxon>
        <taxon>Linguliformea</taxon>
        <taxon>Lingulata</taxon>
        <taxon>Lingulida</taxon>
        <taxon>Linguloidea</taxon>
        <taxon>Lingulidae</taxon>
        <taxon>Lingula</taxon>
    </lineage>
</organism>
<dbReference type="PRINTS" id="PR01349">
    <property type="entry name" value="WNTPROTEIN"/>
</dbReference>
<evidence type="ECO:0000256" key="1">
    <source>
        <dbReference type="ARBA" id="ARBA00004498"/>
    </source>
</evidence>
<comment type="function">
    <text evidence="9">Ligand for members of the frizzled family of seven transmembrane receptors.</text>
</comment>
<evidence type="ECO:0000256" key="5">
    <source>
        <dbReference type="ARBA" id="ARBA00022530"/>
    </source>
</evidence>
<dbReference type="InterPro" id="IPR043158">
    <property type="entry name" value="Wnt_C"/>
</dbReference>
<evidence type="ECO:0000256" key="2">
    <source>
        <dbReference type="ARBA" id="ARBA00005683"/>
    </source>
</evidence>
<gene>
    <name evidence="12" type="primary">LOC106178993</name>
</gene>
<evidence type="ECO:0000256" key="10">
    <source>
        <dbReference type="SAM" id="SignalP"/>
    </source>
</evidence>
<comment type="similarity">
    <text evidence="2 9">Belongs to the Wnt family.</text>
</comment>
<dbReference type="Gene3D" id="3.30.2460.20">
    <property type="match status" value="1"/>
</dbReference>
<dbReference type="OMA" id="CYVMCKK"/>
<proteinExistence type="inferred from homology"/>
<keyword evidence="6 9" id="KW-0879">Wnt signaling pathway</keyword>
<reference evidence="12" key="1">
    <citation type="submission" date="2025-08" db="UniProtKB">
        <authorList>
            <consortium name="RefSeq"/>
        </authorList>
    </citation>
    <scope>IDENTIFICATION</scope>
    <source>
        <tissue evidence="12">Gonads</tissue>
    </source>
</reference>
<keyword evidence="8" id="KW-0449">Lipoprotein</keyword>
<sequence>MWWTIGLLVALTLCLQYSAGIKWLGLVKLNATAWNNTKLCSQMKSRGMTSQQVALCRNNLELMPLLVSAATQAVYSCKDRFKERRWNCSSVLLAPRFNKDLTSGTREQAYVHALSSAAVAHVVSRSCATGALSQCNCGALPTTPAPPTFKWGGCSDNVRYGIGFSETFSDAPWLTARRRARNSKKATMNRHNNASGRKVVLDSLSTTCKCHGVSGSCSVKTCWRALPKFKSIAEMLMTKYGVAVEVKNERVGKKRHLVPTNRYRRSIRQDDLIYYTTSPDYCNPDKSTGSVGTKGRRCIKGSPTSAGCDSMCCGRGFKSVSKMVEERCNCKYIWCCYVDCDRCIKKVTEHTCW</sequence>
<dbReference type="CDD" id="cd19343">
    <property type="entry name" value="Wnt_Wnt11"/>
    <property type="match status" value="1"/>
</dbReference>
<evidence type="ECO:0000313" key="11">
    <source>
        <dbReference type="Proteomes" id="UP000085678"/>
    </source>
</evidence>
<evidence type="ECO:0000256" key="3">
    <source>
        <dbReference type="ARBA" id="ARBA00022473"/>
    </source>
</evidence>
<keyword evidence="10" id="KW-0732">Signal</keyword>
<dbReference type="InterPro" id="IPR005817">
    <property type="entry name" value="Wnt"/>
</dbReference>
<dbReference type="STRING" id="7574.A0A1S3K5J0"/>
<accession>A0A1S3K5J0</accession>
<keyword evidence="11" id="KW-1185">Reference proteome</keyword>
<dbReference type="SMART" id="SM00097">
    <property type="entry name" value="WNT1"/>
    <property type="match status" value="1"/>
</dbReference>
<feature type="chain" id="PRO_5010193470" description="Protein Wnt" evidence="10">
    <location>
        <begin position="21"/>
        <end position="353"/>
    </location>
</feature>
<dbReference type="PANTHER" id="PTHR12027">
    <property type="entry name" value="WNT RELATED"/>
    <property type="match status" value="1"/>
</dbReference>
<dbReference type="PROSITE" id="PS00246">
    <property type="entry name" value="WNT1"/>
    <property type="match status" value="1"/>
</dbReference>
<keyword evidence="5" id="KW-0272">Extracellular matrix</keyword>
<evidence type="ECO:0000256" key="6">
    <source>
        <dbReference type="ARBA" id="ARBA00022687"/>
    </source>
</evidence>
<protein>
    <recommendedName>
        <fullName evidence="9">Protein Wnt</fullName>
    </recommendedName>
</protein>
<comment type="subcellular location">
    <subcellularLocation>
        <location evidence="1 9">Secreted</location>
        <location evidence="1 9">Extracellular space</location>
        <location evidence="1 9">Extracellular matrix</location>
    </subcellularLocation>
</comment>
<dbReference type="GO" id="GO:0060070">
    <property type="term" value="P:canonical Wnt signaling pathway"/>
    <property type="evidence" value="ECO:0007669"/>
    <property type="project" value="TreeGrafter"/>
</dbReference>
<evidence type="ECO:0000256" key="4">
    <source>
        <dbReference type="ARBA" id="ARBA00022525"/>
    </source>
</evidence>
<dbReference type="GO" id="GO:0005125">
    <property type="term" value="F:cytokine activity"/>
    <property type="evidence" value="ECO:0007669"/>
    <property type="project" value="TreeGrafter"/>
</dbReference>
<dbReference type="FunFam" id="3.30.2460.20:FF:000001">
    <property type="entry name" value="Wnt homolog"/>
    <property type="match status" value="1"/>
</dbReference>
<dbReference type="Proteomes" id="UP000085678">
    <property type="component" value="Unplaced"/>
</dbReference>
<name>A0A1S3K5J0_LINAN</name>
<dbReference type="GO" id="GO:0005615">
    <property type="term" value="C:extracellular space"/>
    <property type="evidence" value="ECO:0007669"/>
    <property type="project" value="TreeGrafter"/>
</dbReference>
<dbReference type="InterPro" id="IPR018161">
    <property type="entry name" value="Wnt_CS"/>
</dbReference>
<keyword evidence="3 9" id="KW-0217">Developmental protein</keyword>
<evidence type="ECO:0000256" key="8">
    <source>
        <dbReference type="ARBA" id="ARBA00023288"/>
    </source>
</evidence>
<feature type="signal peptide" evidence="10">
    <location>
        <begin position="1"/>
        <end position="20"/>
    </location>
</feature>
<dbReference type="GO" id="GO:0030182">
    <property type="term" value="P:neuron differentiation"/>
    <property type="evidence" value="ECO:0007669"/>
    <property type="project" value="TreeGrafter"/>
</dbReference>
<dbReference type="GO" id="GO:0045165">
    <property type="term" value="P:cell fate commitment"/>
    <property type="evidence" value="ECO:0007669"/>
    <property type="project" value="TreeGrafter"/>
</dbReference>
<evidence type="ECO:0000256" key="7">
    <source>
        <dbReference type="ARBA" id="ARBA00023157"/>
    </source>
</evidence>
<dbReference type="AlphaFoldDB" id="A0A1S3K5J0"/>
<keyword evidence="4" id="KW-0964">Secreted</keyword>
<dbReference type="GO" id="GO:0005109">
    <property type="term" value="F:frizzled binding"/>
    <property type="evidence" value="ECO:0007669"/>
    <property type="project" value="TreeGrafter"/>
</dbReference>
<dbReference type="InParanoid" id="A0A1S3K5J0"/>